<dbReference type="eggNOG" id="COG3595">
    <property type="taxonomic scope" value="Bacteria"/>
</dbReference>
<organism evidence="2 3">
    <name type="scientific">Legionella sainthelensi</name>
    <dbReference type="NCBI Taxonomy" id="28087"/>
    <lineage>
        <taxon>Bacteria</taxon>
        <taxon>Pseudomonadati</taxon>
        <taxon>Pseudomonadota</taxon>
        <taxon>Gammaproteobacteria</taxon>
        <taxon>Legionellales</taxon>
        <taxon>Legionellaceae</taxon>
        <taxon>Legionella</taxon>
    </lineage>
</organism>
<accession>A0A0W0YJ28</accession>
<dbReference type="RefSeq" id="WP_027272379.1">
    <property type="nucleotide sequence ID" value="NZ_CAAAJE010000045.1"/>
</dbReference>
<dbReference type="Proteomes" id="UP000054621">
    <property type="component" value="Unassembled WGS sequence"/>
</dbReference>
<dbReference type="EMBL" id="LNYV01000030">
    <property type="protein sequence ID" value="KTD56827.1"/>
    <property type="molecule type" value="Genomic_DNA"/>
</dbReference>
<proteinExistence type="predicted"/>
<dbReference type="AlphaFoldDB" id="A0A0W0YJ28"/>
<evidence type="ECO:0000313" key="2">
    <source>
        <dbReference type="EMBL" id="KTD56827.1"/>
    </source>
</evidence>
<reference evidence="2 3" key="1">
    <citation type="submission" date="2015-11" db="EMBL/GenBank/DDBJ databases">
        <title>Genomic analysis of 38 Legionella species identifies large and diverse effector repertoires.</title>
        <authorList>
            <person name="Burstein D."/>
            <person name="Amaro F."/>
            <person name="Zusman T."/>
            <person name="Lifshitz Z."/>
            <person name="Cohen O."/>
            <person name="Gilbert J.A."/>
            <person name="Pupko T."/>
            <person name="Shuman H.A."/>
            <person name="Segal G."/>
        </authorList>
    </citation>
    <scope>NUCLEOTIDE SEQUENCE [LARGE SCALE GENOMIC DNA]</scope>
    <source>
        <strain evidence="2 3">Mt.St.Helens-4</strain>
    </source>
</reference>
<protein>
    <recommendedName>
        <fullName evidence="1">DUF4097 domain-containing protein</fullName>
    </recommendedName>
</protein>
<dbReference type="InterPro" id="IPR025164">
    <property type="entry name" value="Toastrack_DUF4097"/>
</dbReference>
<sequence>MGITIETVKDNEHFEYKGDVRVTKSIGKNATVIIKDGNLIVDGNVGTNSEIRLVAQENNSVVISGSFFMNNVSISGVNTGKNLAVQGDIENGVTISSTSSDLHVNGNIGNNCKLSTQSGDIKAGNVGADSILKTMSGDIKIGDVGVRCSLKTMSGDVKAGVVGSNSTLKTMSGDVKVQRVDRSTTIETMSGDIYENGVKRNKPNRQSNSVSISGMSFIGGNRIIINGRDMTDLINSSNNQSDEAPIRYTKGM</sequence>
<feature type="domain" description="DUF4097" evidence="1">
    <location>
        <begin position="91"/>
        <end position="197"/>
    </location>
</feature>
<comment type="caution">
    <text evidence="2">The sequence shown here is derived from an EMBL/GenBank/DDBJ whole genome shotgun (WGS) entry which is preliminary data.</text>
</comment>
<evidence type="ECO:0000259" key="1">
    <source>
        <dbReference type="Pfam" id="PF13349"/>
    </source>
</evidence>
<dbReference type="PATRIC" id="fig|28087.4.peg.2085"/>
<dbReference type="Pfam" id="PF13349">
    <property type="entry name" value="DUF4097"/>
    <property type="match status" value="1"/>
</dbReference>
<evidence type="ECO:0000313" key="3">
    <source>
        <dbReference type="Proteomes" id="UP000054621"/>
    </source>
</evidence>
<name>A0A0W0YJ28_9GAMM</name>
<gene>
    <name evidence="2" type="ORF">Lsai_1940</name>
</gene>
<dbReference type="STRING" id="28087.Lsai_1940"/>